<comment type="caution">
    <text evidence="1">The sequence shown here is derived from an EMBL/GenBank/DDBJ whole genome shotgun (WGS) entry which is preliminary data.</text>
</comment>
<sequence length="83" mass="9775">MDQEEFPHLIDAPFESVRKMAEPVERIEVFDTYERGLFGHVQGLQTPSLRLNDRLYEREDGKESHFWGREIELVVDADLISIK</sequence>
<gene>
    <name evidence="1" type="ORF">PHPALM_20709</name>
</gene>
<dbReference type="Proteomes" id="UP000237271">
    <property type="component" value="Unassembled WGS sequence"/>
</dbReference>
<evidence type="ECO:0000313" key="2">
    <source>
        <dbReference type="Proteomes" id="UP000237271"/>
    </source>
</evidence>
<dbReference type="AlphaFoldDB" id="A0A2P4XE66"/>
<protein>
    <submittedName>
        <fullName evidence="1">Gag protein</fullName>
    </submittedName>
</protein>
<proteinExistence type="predicted"/>
<keyword evidence="2" id="KW-1185">Reference proteome</keyword>
<evidence type="ECO:0000313" key="1">
    <source>
        <dbReference type="EMBL" id="POM63842.1"/>
    </source>
</evidence>
<organism evidence="1 2">
    <name type="scientific">Phytophthora palmivora</name>
    <dbReference type="NCBI Taxonomy" id="4796"/>
    <lineage>
        <taxon>Eukaryota</taxon>
        <taxon>Sar</taxon>
        <taxon>Stramenopiles</taxon>
        <taxon>Oomycota</taxon>
        <taxon>Peronosporomycetes</taxon>
        <taxon>Peronosporales</taxon>
        <taxon>Peronosporaceae</taxon>
        <taxon>Phytophthora</taxon>
    </lineage>
</organism>
<dbReference type="EMBL" id="NCKW01011285">
    <property type="protein sequence ID" value="POM63842.1"/>
    <property type="molecule type" value="Genomic_DNA"/>
</dbReference>
<reference evidence="1 2" key="1">
    <citation type="journal article" date="2017" name="Genome Biol. Evol.">
        <title>Phytophthora megakarya and P. palmivora, closely related causal agents of cacao black pod rot, underwent increases in genome sizes and gene numbers by different mechanisms.</title>
        <authorList>
            <person name="Ali S.S."/>
            <person name="Shao J."/>
            <person name="Lary D.J."/>
            <person name="Kronmiller B."/>
            <person name="Shen D."/>
            <person name="Strem M.D."/>
            <person name="Amoako-Attah I."/>
            <person name="Akrofi A.Y."/>
            <person name="Begoude B.A."/>
            <person name="Ten Hoopen G.M."/>
            <person name="Coulibaly K."/>
            <person name="Kebe B.I."/>
            <person name="Melnick R.L."/>
            <person name="Guiltinan M.J."/>
            <person name="Tyler B.M."/>
            <person name="Meinhardt L.W."/>
            <person name="Bailey B.A."/>
        </authorList>
    </citation>
    <scope>NUCLEOTIDE SEQUENCE [LARGE SCALE GENOMIC DNA]</scope>
    <source>
        <strain evidence="2">sbr112.9</strain>
    </source>
</reference>
<name>A0A2P4XE66_9STRA</name>
<accession>A0A2P4XE66</accession>